<comment type="caution">
    <text evidence="2">The sequence shown here is derived from an EMBL/GenBank/DDBJ whole genome shotgun (WGS) entry which is preliminary data.</text>
</comment>
<protein>
    <submittedName>
        <fullName evidence="2">Uncharacterized protein</fullName>
    </submittedName>
</protein>
<dbReference type="Proteomes" id="UP000436989">
    <property type="component" value="Unassembled WGS sequence"/>
</dbReference>
<sequence length="101" mass="10930">MTVAASSDHTTPEDRPTPGAPEEHLAAALATPTRTPGSRLGPQDAFPEDLTALDMAALQVLHSRITRQLDHDYRTDPDGPHCCTLDRCQELDAELNTRDAA</sequence>
<feature type="region of interest" description="Disordered" evidence="1">
    <location>
        <begin position="1"/>
        <end position="24"/>
    </location>
</feature>
<reference evidence="2 3" key="1">
    <citation type="submission" date="2019-12" db="EMBL/GenBank/DDBJ databases">
        <authorList>
            <person name="Shi Y."/>
        </authorList>
    </citation>
    <scope>NUCLEOTIDE SEQUENCE [LARGE SCALE GENOMIC DNA]</scope>
    <source>
        <strain evidence="2 3">JCM 17929</strain>
    </source>
</reference>
<gene>
    <name evidence="2" type="ORF">GMA12_11645</name>
</gene>
<keyword evidence="3" id="KW-1185">Reference proteome</keyword>
<name>A0A6N8GS72_9MICC</name>
<dbReference type="RefSeq" id="WP_156269680.1">
    <property type="nucleotide sequence ID" value="NZ_WOGU01000009.1"/>
</dbReference>
<evidence type="ECO:0000313" key="2">
    <source>
        <dbReference type="EMBL" id="MUN63785.1"/>
    </source>
</evidence>
<organism evidence="2 3">
    <name type="scientific">Kocuria sediminis</name>
    <dbReference type="NCBI Taxonomy" id="1038857"/>
    <lineage>
        <taxon>Bacteria</taxon>
        <taxon>Bacillati</taxon>
        <taxon>Actinomycetota</taxon>
        <taxon>Actinomycetes</taxon>
        <taxon>Micrococcales</taxon>
        <taxon>Micrococcaceae</taxon>
        <taxon>Kocuria</taxon>
    </lineage>
</organism>
<dbReference type="AlphaFoldDB" id="A0A6N8GS72"/>
<dbReference type="EMBL" id="WOGU01000009">
    <property type="protein sequence ID" value="MUN63785.1"/>
    <property type="molecule type" value="Genomic_DNA"/>
</dbReference>
<accession>A0A6N8GS72</accession>
<evidence type="ECO:0000256" key="1">
    <source>
        <dbReference type="SAM" id="MobiDB-lite"/>
    </source>
</evidence>
<evidence type="ECO:0000313" key="3">
    <source>
        <dbReference type="Proteomes" id="UP000436989"/>
    </source>
</evidence>
<feature type="compositionally biased region" description="Basic and acidic residues" evidence="1">
    <location>
        <begin position="10"/>
        <end position="24"/>
    </location>
</feature>
<proteinExistence type="predicted"/>